<evidence type="ECO:0000259" key="3">
    <source>
        <dbReference type="Pfam" id="PF01055"/>
    </source>
</evidence>
<dbReference type="Pfam" id="PF21365">
    <property type="entry name" value="Glyco_hydro_31_3rd"/>
    <property type="match status" value="1"/>
</dbReference>
<dbReference type="InterPro" id="IPR000801">
    <property type="entry name" value="Esterase-like"/>
</dbReference>
<dbReference type="SUPFAM" id="SSF51445">
    <property type="entry name" value="(Trans)glycosidases"/>
    <property type="match status" value="1"/>
</dbReference>
<evidence type="ECO:0000259" key="5">
    <source>
        <dbReference type="Pfam" id="PF21365"/>
    </source>
</evidence>
<keyword evidence="7" id="KW-1185">Reference proteome</keyword>
<dbReference type="InterPro" id="IPR048395">
    <property type="entry name" value="Glyco_hydro_31_C"/>
</dbReference>
<feature type="domain" description="Glycosyl hydrolase family 31 C-terminal" evidence="5">
    <location>
        <begin position="942"/>
        <end position="1029"/>
    </location>
</feature>
<dbReference type="Gene3D" id="2.60.40.1180">
    <property type="entry name" value="Golgi alpha-mannosidase II"/>
    <property type="match status" value="2"/>
</dbReference>
<dbReference type="SUPFAM" id="SSF53474">
    <property type="entry name" value="alpha/beta-Hydrolases"/>
    <property type="match status" value="1"/>
</dbReference>
<comment type="caution">
    <text evidence="6">The sequence shown here is derived from an EMBL/GenBank/DDBJ whole genome shotgun (WGS) entry which is preliminary data.</text>
</comment>
<comment type="similarity">
    <text evidence="1">Belongs to the glycosyl hydrolase 31 family.</text>
</comment>
<evidence type="ECO:0000313" key="6">
    <source>
        <dbReference type="EMBL" id="MDT7831578.1"/>
    </source>
</evidence>
<evidence type="ECO:0000259" key="4">
    <source>
        <dbReference type="Pfam" id="PF13802"/>
    </source>
</evidence>
<name>A0ABU3LEE6_9FLAO</name>
<gene>
    <name evidence="6" type="ORF">RQM59_04260</name>
</gene>
<dbReference type="InterPro" id="IPR000322">
    <property type="entry name" value="Glyco_hydro_31_TIM"/>
</dbReference>
<dbReference type="Pfam" id="PF13802">
    <property type="entry name" value="Gal_mutarotas_2"/>
    <property type="match status" value="1"/>
</dbReference>
<dbReference type="InterPro" id="IPR029058">
    <property type="entry name" value="AB_hydrolase_fold"/>
</dbReference>
<sequence length="1162" mass="132571">MKKSLFLLTIPLFIGFTLSAQVTIIVDQLPKETTQDAAIFISGNFEGWSGGKKEYQLVKKGNNYRITLPKELKQIQFKFTQGSWKSVECDAKGSSIDNRSYTFDKRNDTLRVTIEGWDHLFEKKITTTAAKNVTVLAKEFEIPQLKRKRRIWLYLPPGYEKSKESYPVVYMHDGQNLFDAGTSFSGEWNVDETLNKLFSEKNLKLIVVGIDNGGEKRLDEYSPWIHKEYGGGEGDAYLEFIVNTLKPHIDKNYRTLTSKQNTAIIGSSMGGLISHYAGIKYPEVFGKIGVYSPAFWFAPVVNEFSKVNGNIKDSQIYFLAGGKEGGNTRFQEINQTVQGMNSMVGILKSQGFPSENIHSKVVPEGKHNEKLWRTNFEETILWLFSDAIKKREFIDAQFADDQLRVSVSDGVYKMKFYTPTIVETTFTPKGETTLQKKSHAVVLKATPSSVRYSDNDSLGVFKSKEFEVRIKKRPFKISYWYNGEQVISEKNGYQRTNDHETLQFSLTPDEVLYGGGARALGMNRRGNRLQLYNKAHYGYQERSELMNFTLPIVASSNMYMIHFDNAPIGYLDLDSKQNNTLTYETISGRKTYQVIVGDSWLDIVDSYTDLTGKQPLPPKWSLGNFSSRFGYHSQKETEATIAKFKQDSIPVDAVILDLYWFGKDIKGTMGNLAVHKDSFPDMKRMVQNLDEQGVKTVLITEPFVLTTSDRWKEAVAQDVLAKNSSGKPFTYDFYFGNTGLIDIYSTKGSTWFWNVYKGLIDMGVQGLWGDLGEPEVHPSKLLHATGTADEVHNTYGHDWAGLIYKGYQKYYPNKRPFILMRAGYSGSQRYGLIPWSGDVSRSWGGLASQPEISLQMGLQGIGYMHSDLGGFAGANLDDELYVRWLQYGVFQPIFRPHAQEEVPSEPVFRSPKTKKLAKEAIELRYKLLPYNYTLAFHNHISGAPLMRPLFFEEPKKRQLSSLSSTYLWGIDILVAPILQPKEQTVNMYFPEGNAWFDFYSDDIIEGGITRRIATRENHIPTFVRGGAFIPMAYPMQHTGEYDPNKIQLHYYNDPSVYISRRELYNDDGMTANAYEKGAYEKLFFQSDLRSNALEITLKAEIGKNFESKPKEIELIIHNISEYPRSIKIGKKKVEAGLYKKKLTIPIQWNPERNLKVKIKLKS</sequence>
<dbReference type="Proteomes" id="UP001257277">
    <property type="component" value="Unassembled WGS sequence"/>
</dbReference>
<evidence type="ECO:0000313" key="7">
    <source>
        <dbReference type="Proteomes" id="UP001257277"/>
    </source>
</evidence>
<accession>A0ABU3LEE6</accession>
<dbReference type="GO" id="GO:0016787">
    <property type="term" value="F:hydrolase activity"/>
    <property type="evidence" value="ECO:0007669"/>
    <property type="project" value="UniProtKB-KW"/>
</dbReference>
<dbReference type="InterPro" id="IPR025887">
    <property type="entry name" value="Glyco_hydro_31_N_dom"/>
</dbReference>
<dbReference type="InterPro" id="IPR011013">
    <property type="entry name" value="Gal_mutarotase_sf_dom"/>
</dbReference>
<dbReference type="Pfam" id="PF00756">
    <property type="entry name" value="Esterase"/>
    <property type="match status" value="1"/>
</dbReference>
<feature type="domain" description="Glycoside hydrolase family 31 TIM barrel" evidence="3">
    <location>
        <begin position="615"/>
        <end position="934"/>
    </location>
</feature>
<dbReference type="InterPro" id="IPR051816">
    <property type="entry name" value="Glycosyl_Hydrolase_31"/>
</dbReference>
<proteinExistence type="inferred from homology"/>
<keyword evidence="2" id="KW-0732">Signal</keyword>
<dbReference type="SUPFAM" id="SSF74650">
    <property type="entry name" value="Galactose mutarotase-like"/>
    <property type="match status" value="1"/>
</dbReference>
<dbReference type="Gene3D" id="3.20.20.80">
    <property type="entry name" value="Glycosidases"/>
    <property type="match status" value="1"/>
</dbReference>
<feature type="domain" description="Glycoside hydrolase family 31 N-terminal" evidence="4">
    <location>
        <begin position="413"/>
        <end position="571"/>
    </location>
</feature>
<dbReference type="PANTHER" id="PTHR43863:SF2">
    <property type="entry name" value="MALTASE-GLUCOAMYLASE"/>
    <property type="match status" value="1"/>
</dbReference>
<dbReference type="SUPFAM" id="SSF51011">
    <property type="entry name" value="Glycosyl hydrolase domain"/>
    <property type="match status" value="1"/>
</dbReference>
<dbReference type="EMBL" id="JAVTTO010000002">
    <property type="protein sequence ID" value="MDT7831578.1"/>
    <property type="molecule type" value="Genomic_DNA"/>
</dbReference>
<feature type="signal peptide" evidence="2">
    <location>
        <begin position="1"/>
        <end position="20"/>
    </location>
</feature>
<reference evidence="6 7" key="1">
    <citation type="submission" date="2023-09" db="EMBL/GenBank/DDBJ databases">
        <title>Novel taxa isolated from Blanes Bay.</title>
        <authorList>
            <person name="Rey-Velasco X."/>
            <person name="Lucena T."/>
        </authorList>
    </citation>
    <scope>NUCLEOTIDE SEQUENCE [LARGE SCALE GENOMIC DNA]</scope>
    <source>
        <strain evidence="6 7">S356</strain>
    </source>
</reference>
<dbReference type="InterPro" id="IPR013780">
    <property type="entry name" value="Glyco_hydro_b"/>
</dbReference>
<dbReference type="PANTHER" id="PTHR43863">
    <property type="entry name" value="HYDROLASE, PUTATIVE (AFU_ORTHOLOGUE AFUA_1G03140)-RELATED"/>
    <property type="match status" value="1"/>
</dbReference>
<evidence type="ECO:0000256" key="1">
    <source>
        <dbReference type="ARBA" id="ARBA00007806"/>
    </source>
</evidence>
<protein>
    <submittedName>
        <fullName evidence="6">Glycoside hydrolase family 31 protein</fullName>
    </submittedName>
</protein>
<organism evidence="6 7">
    <name type="scientific">Asprobacillus argus</name>
    <dbReference type="NCBI Taxonomy" id="3076534"/>
    <lineage>
        <taxon>Bacteria</taxon>
        <taxon>Pseudomonadati</taxon>
        <taxon>Bacteroidota</taxon>
        <taxon>Flavobacteriia</taxon>
        <taxon>Flavobacteriales</taxon>
        <taxon>Flavobacteriaceae</taxon>
        <taxon>Asprobacillus</taxon>
    </lineage>
</organism>
<evidence type="ECO:0000256" key="2">
    <source>
        <dbReference type="SAM" id="SignalP"/>
    </source>
</evidence>
<dbReference type="RefSeq" id="WP_349240838.1">
    <property type="nucleotide sequence ID" value="NZ_JAVTTO010000002.1"/>
</dbReference>
<dbReference type="InterPro" id="IPR017853">
    <property type="entry name" value="GH"/>
</dbReference>
<dbReference type="CDD" id="cd06598">
    <property type="entry name" value="GH31_transferase_CtsZ"/>
    <property type="match status" value="1"/>
</dbReference>
<keyword evidence="6" id="KW-0378">Hydrolase</keyword>
<dbReference type="CDD" id="cd14752">
    <property type="entry name" value="GH31_N"/>
    <property type="match status" value="1"/>
</dbReference>
<dbReference type="Pfam" id="PF01055">
    <property type="entry name" value="Glyco_hydro_31_2nd"/>
    <property type="match status" value="1"/>
</dbReference>
<dbReference type="Gene3D" id="2.60.40.1760">
    <property type="entry name" value="glycosyl hydrolase (family 31)"/>
    <property type="match status" value="1"/>
</dbReference>
<feature type="chain" id="PRO_5045256074" evidence="2">
    <location>
        <begin position="21"/>
        <end position="1162"/>
    </location>
</feature>
<dbReference type="Gene3D" id="3.40.50.1820">
    <property type="entry name" value="alpha/beta hydrolase"/>
    <property type="match status" value="1"/>
</dbReference>